<evidence type="ECO:0000313" key="3">
    <source>
        <dbReference type="Proteomes" id="UP000823775"/>
    </source>
</evidence>
<name>A0ABS8WII3_DATST</name>
<dbReference type="Proteomes" id="UP000823775">
    <property type="component" value="Unassembled WGS sequence"/>
</dbReference>
<protein>
    <submittedName>
        <fullName evidence="2">Uncharacterized protein</fullName>
    </submittedName>
</protein>
<accession>A0ABS8WII3</accession>
<feature type="region of interest" description="Disordered" evidence="1">
    <location>
        <begin position="1"/>
        <end position="56"/>
    </location>
</feature>
<gene>
    <name evidence="2" type="ORF">HAX54_046078</name>
</gene>
<comment type="caution">
    <text evidence="2">The sequence shown here is derived from an EMBL/GenBank/DDBJ whole genome shotgun (WGS) entry which is preliminary data.</text>
</comment>
<keyword evidence="3" id="KW-1185">Reference proteome</keyword>
<reference evidence="2 3" key="1">
    <citation type="journal article" date="2021" name="BMC Genomics">
        <title>Datura genome reveals duplications of psychoactive alkaloid biosynthetic genes and high mutation rate following tissue culture.</title>
        <authorList>
            <person name="Rajewski A."/>
            <person name="Carter-House D."/>
            <person name="Stajich J."/>
            <person name="Litt A."/>
        </authorList>
    </citation>
    <scope>NUCLEOTIDE SEQUENCE [LARGE SCALE GENOMIC DNA]</scope>
    <source>
        <strain evidence="2">AR-01</strain>
    </source>
</reference>
<evidence type="ECO:0000313" key="2">
    <source>
        <dbReference type="EMBL" id="MCE3049897.1"/>
    </source>
</evidence>
<organism evidence="2 3">
    <name type="scientific">Datura stramonium</name>
    <name type="common">Jimsonweed</name>
    <name type="synonym">Common thornapple</name>
    <dbReference type="NCBI Taxonomy" id="4076"/>
    <lineage>
        <taxon>Eukaryota</taxon>
        <taxon>Viridiplantae</taxon>
        <taxon>Streptophyta</taxon>
        <taxon>Embryophyta</taxon>
        <taxon>Tracheophyta</taxon>
        <taxon>Spermatophyta</taxon>
        <taxon>Magnoliopsida</taxon>
        <taxon>eudicotyledons</taxon>
        <taxon>Gunneridae</taxon>
        <taxon>Pentapetalae</taxon>
        <taxon>asterids</taxon>
        <taxon>lamiids</taxon>
        <taxon>Solanales</taxon>
        <taxon>Solanaceae</taxon>
        <taxon>Solanoideae</taxon>
        <taxon>Datureae</taxon>
        <taxon>Datura</taxon>
    </lineage>
</organism>
<evidence type="ECO:0000256" key="1">
    <source>
        <dbReference type="SAM" id="MobiDB-lite"/>
    </source>
</evidence>
<proteinExistence type="predicted"/>
<feature type="compositionally biased region" description="Polar residues" evidence="1">
    <location>
        <begin position="16"/>
        <end position="51"/>
    </location>
</feature>
<sequence>MRPITQDDLAMEHTARGTSHGRSSRWTTSSKPSPSLWTSWPNTAASNTTSDGHPILDPTTMAANIEVKTSNGNQVPPPAPPVLARVVVNIGSMQNIIQKLITLVVA</sequence>
<dbReference type="EMBL" id="JACEIK010007223">
    <property type="protein sequence ID" value="MCE3049897.1"/>
    <property type="molecule type" value="Genomic_DNA"/>
</dbReference>